<proteinExistence type="inferred from homology"/>
<dbReference type="GO" id="GO:0005829">
    <property type="term" value="C:cytosol"/>
    <property type="evidence" value="ECO:0007669"/>
    <property type="project" value="TreeGrafter"/>
</dbReference>
<comment type="caution">
    <text evidence="2">The sequence shown here is derived from an EMBL/GenBank/DDBJ whole genome shotgun (WGS) entry which is preliminary data.</text>
</comment>
<dbReference type="SUPFAM" id="SSF48371">
    <property type="entry name" value="ARM repeat"/>
    <property type="match status" value="1"/>
</dbReference>
<reference evidence="2" key="1">
    <citation type="submission" date="2020-07" db="EMBL/GenBank/DDBJ databases">
        <title>Multicomponent nature underlies the extraordinary mechanical properties of spider dragline silk.</title>
        <authorList>
            <person name="Kono N."/>
            <person name="Nakamura H."/>
            <person name="Mori M."/>
            <person name="Yoshida Y."/>
            <person name="Ohtoshi R."/>
            <person name="Malay A.D."/>
            <person name="Moran D.A.P."/>
            <person name="Tomita M."/>
            <person name="Numata K."/>
            <person name="Arakawa K."/>
        </authorList>
    </citation>
    <scope>NUCLEOTIDE SEQUENCE</scope>
</reference>
<gene>
    <name evidence="2" type="ORF">TNCT_277341</name>
</gene>
<evidence type="ECO:0000256" key="1">
    <source>
        <dbReference type="ARBA" id="ARBA00034736"/>
    </source>
</evidence>
<keyword evidence="3" id="KW-1185">Reference proteome</keyword>
<sequence>MVDKIIIKYTKYLKDVQPPDKNMLPYQKRIKNCTFEEARHLINHLEDVFSTAPKEFSRGHIICDLSELIVAFGLVHVTSSEDRDYSRKDFPETAENAVECFKHLKILLEKLSPQERAYRRFFLIDAILLIATHGETYHWSNEDSIQASKDFLDCILKHTRNEDLSSLLCDEYFNPKIFKGILKKLRPMLLKDTWMLNPSSCYIFYWLLSHVKHPDLADYLGDVFPPPFMFVSYHNVDQKVIGIKCFDHLLDNVPPSLMVLTGNEEAIFHTLQPLIHLKEKAVIQILFSCILKLPMMKVKQKKQTYWSDCDQILLRLLTCTEFEHDSQIKILYLSHIRDLIVSTSPILHLKHLIVILRATIVEDQSHSRQSQIICLEILQHLVKWCWPRMEHHCFDILVCILDLQEQSTTYASSDAVDKINRISEECLTLLRYSCERKFKSLVSNYIEDSEMPGHELLKKVMQKECPILCIS</sequence>
<protein>
    <recommendedName>
        <fullName evidence="4">TELO2-interacting protein 2</fullName>
    </recommendedName>
</protein>
<dbReference type="OrthoDB" id="6417021at2759"/>
<dbReference type="Proteomes" id="UP000887116">
    <property type="component" value="Unassembled WGS sequence"/>
</dbReference>
<dbReference type="PANTHER" id="PTHR32226:SF2">
    <property type="entry name" value="TELO2-INTERACTING PROTEIN 2"/>
    <property type="match status" value="1"/>
</dbReference>
<accession>A0A8X6H2V4</accession>
<dbReference type="GO" id="GO:0005634">
    <property type="term" value="C:nucleus"/>
    <property type="evidence" value="ECO:0007669"/>
    <property type="project" value="TreeGrafter"/>
</dbReference>
<dbReference type="InterPro" id="IPR016024">
    <property type="entry name" value="ARM-type_fold"/>
</dbReference>
<dbReference type="AlphaFoldDB" id="A0A8X6H2V4"/>
<dbReference type="GO" id="GO:0110078">
    <property type="term" value="C:TTT Hsp90 cochaperone complex"/>
    <property type="evidence" value="ECO:0007669"/>
    <property type="project" value="InterPro"/>
</dbReference>
<name>A0A8X6H2V4_TRICU</name>
<comment type="similarity">
    <text evidence="1">Belongs to the TTI2 family.</text>
</comment>
<dbReference type="EMBL" id="BMAO01037134">
    <property type="protein sequence ID" value="GFR15539.1"/>
    <property type="molecule type" value="Genomic_DNA"/>
</dbReference>
<dbReference type="InterPro" id="IPR018870">
    <property type="entry name" value="Tti2"/>
</dbReference>
<evidence type="ECO:0000313" key="2">
    <source>
        <dbReference type="EMBL" id="GFR15539.1"/>
    </source>
</evidence>
<evidence type="ECO:0000313" key="3">
    <source>
        <dbReference type="Proteomes" id="UP000887116"/>
    </source>
</evidence>
<evidence type="ECO:0008006" key="4">
    <source>
        <dbReference type="Google" id="ProtNLM"/>
    </source>
</evidence>
<organism evidence="2 3">
    <name type="scientific">Trichonephila clavata</name>
    <name type="common">Joro spider</name>
    <name type="synonym">Nephila clavata</name>
    <dbReference type="NCBI Taxonomy" id="2740835"/>
    <lineage>
        <taxon>Eukaryota</taxon>
        <taxon>Metazoa</taxon>
        <taxon>Ecdysozoa</taxon>
        <taxon>Arthropoda</taxon>
        <taxon>Chelicerata</taxon>
        <taxon>Arachnida</taxon>
        <taxon>Araneae</taxon>
        <taxon>Araneomorphae</taxon>
        <taxon>Entelegynae</taxon>
        <taxon>Araneoidea</taxon>
        <taxon>Nephilidae</taxon>
        <taxon>Trichonephila</taxon>
    </lineage>
</organism>
<dbReference type="PANTHER" id="PTHR32226">
    <property type="entry name" value="TELO2-INTERACTING PROTEIN 2"/>
    <property type="match status" value="1"/>
</dbReference>